<reference evidence="1" key="1">
    <citation type="submission" date="2024-09" db="EMBL/GenBank/DDBJ databases">
        <title>Black Yeasts Isolated from many extreme environments.</title>
        <authorList>
            <person name="Coleine C."/>
            <person name="Stajich J.E."/>
            <person name="Selbmann L."/>
        </authorList>
    </citation>
    <scope>NUCLEOTIDE SEQUENCE</scope>
    <source>
        <strain evidence="1">CCFEE 5737</strain>
    </source>
</reference>
<comment type="caution">
    <text evidence="1">The sequence shown here is derived from an EMBL/GenBank/DDBJ whole genome shotgun (WGS) entry which is preliminary data.</text>
</comment>
<gene>
    <name evidence="1" type="ORF">LTS18_010092</name>
</gene>
<proteinExistence type="predicted"/>
<sequence length="565" mass="61913">MVDPNLFIPLSPPLSPRMSAYQPGSGSEWHEQSKPFDTTSDSESNMALVHSSISGLDMDMKRPMLRSHKTFPYQLRTSGCGGQQPDTPLNSSGTSPTPHVDGLGIDGLDDVQQNGLTVTFGGSAPASPISNPTMVTPDVDRSEEHQQHHEREGDSQQDLNGLDLDGEDDDIGEDEPQKPMSAAELRAQKRKMKRFRLTHNQTRFLMSEFARQAHPDAAHRERLAREIPGLSPRQVQVWFQNRRAKLKRLTSDDRERMMRSRALPDDFDMTQALHSPFGATHGLGTPLASPSTYTPAFPEGNMIRPLNLDTLRRMPDNSHMSPTGISPAFGGFNFTPPQSVTDTLSPVSNHGESPAFNFSPNPNRNNPFVSSMGSTPSYTSHPQIPRLQIHDRMQRTRSESMSSPLRTSMSYPGSDHDMAGTSGAMQPLHSAPIGGEHGDQSHHGNMLPYGLGYNYSQVPGFQSSSSGRMRSFSGGMPRRIELASNGYSPPRSHNVPQTATFSNYQNSPMASQQSFSLMSAPHHITSFSNSYLGHDSNGQYDSGVLGEVDDSNGDGDPKNGLPSNY</sequence>
<accession>A0ACC3CZS5</accession>
<dbReference type="EMBL" id="JAWDJW010009123">
    <property type="protein sequence ID" value="KAK3059768.1"/>
    <property type="molecule type" value="Genomic_DNA"/>
</dbReference>
<evidence type="ECO:0000313" key="1">
    <source>
        <dbReference type="EMBL" id="KAK3059768.1"/>
    </source>
</evidence>
<evidence type="ECO:0000313" key="2">
    <source>
        <dbReference type="Proteomes" id="UP001186974"/>
    </source>
</evidence>
<keyword evidence="2" id="KW-1185">Reference proteome</keyword>
<name>A0ACC3CZS5_9PEZI</name>
<organism evidence="1 2">
    <name type="scientific">Coniosporium uncinatum</name>
    <dbReference type="NCBI Taxonomy" id="93489"/>
    <lineage>
        <taxon>Eukaryota</taxon>
        <taxon>Fungi</taxon>
        <taxon>Dikarya</taxon>
        <taxon>Ascomycota</taxon>
        <taxon>Pezizomycotina</taxon>
        <taxon>Dothideomycetes</taxon>
        <taxon>Dothideomycetes incertae sedis</taxon>
        <taxon>Coniosporium</taxon>
    </lineage>
</organism>
<dbReference type="Proteomes" id="UP001186974">
    <property type="component" value="Unassembled WGS sequence"/>
</dbReference>
<protein>
    <submittedName>
        <fullName evidence="1">Uncharacterized protein</fullName>
    </submittedName>
</protein>